<sequence length="201" mass="22932">MPRWFVTSNLDRVSCRTRTNARLYPYRGMSHVDDSASQHLKPEEALRRPIPGLLIGRKRMRGLYRIILCDYRDRSLPWRAIVVGIGLELEIQWLSICTLAVSAPCILVQPCFNTKYTQPPDAASRCRLPFVDMQSQRRVASSVERPLESVRTSSTVLEASTQFRSPKRPTKLNSIQIKGISRNVNGYSRPAVLLGYFRKAP</sequence>
<reference evidence="1" key="1">
    <citation type="journal article" date="2020" name="Stud. Mycol.">
        <title>101 Dothideomycetes genomes: a test case for predicting lifestyles and emergence of pathogens.</title>
        <authorList>
            <person name="Haridas S."/>
            <person name="Albert R."/>
            <person name="Binder M."/>
            <person name="Bloem J."/>
            <person name="Labutti K."/>
            <person name="Salamov A."/>
            <person name="Andreopoulos B."/>
            <person name="Baker S."/>
            <person name="Barry K."/>
            <person name="Bills G."/>
            <person name="Bluhm B."/>
            <person name="Cannon C."/>
            <person name="Castanera R."/>
            <person name="Culley D."/>
            <person name="Daum C."/>
            <person name="Ezra D."/>
            <person name="Gonzalez J."/>
            <person name="Henrissat B."/>
            <person name="Kuo A."/>
            <person name="Liang C."/>
            <person name="Lipzen A."/>
            <person name="Lutzoni F."/>
            <person name="Magnuson J."/>
            <person name="Mondo S."/>
            <person name="Nolan M."/>
            <person name="Ohm R."/>
            <person name="Pangilinan J."/>
            <person name="Park H.-J."/>
            <person name="Ramirez L."/>
            <person name="Alfaro M."/>
            <person name="Sun H."/>
            <person name="Tritt A."/>
            <person name="Yoshinaga Y."/>
            <person name="Zwiers L.-H."/>
            <person name="Turgeon B."/>
            <person name="Goodwin S."/>
            <person name="Spatafora J."/>
            <person name="Crous P."/>
            <person name="Grigoriev I."/>
        </authorList>
    </citation>
    <scope>NUCLEOTIDE SEQUENCE</scope>
    <source>
        <strain evidence="1">CBS 161.51</strain>
    </source>
</reference>
<dbReference type="EMBL" id="ML976002">
    <property type="protein sequence ID" value="KAF1946697.1"/>
    <property type="molecule type" value="Genomic_DNA"/>
</dbReference>
<gene>
    <name evidence="1" type="ORF">EJ02DRAFT_217794</name>
</gene>
<evidence type="ECO:0000313" key="2">
    <source>
        <dbReference type="Proteomes" id="UP000800038"/>
    </source>
</evidence>
<name>A0A6A5TCR9_9PLEO</name>
<dbReference type="Proteomes" id="UP000800038">
    <property type="component" value="Unassembled WGS sequence"/>
</dbReference>
<evidence type="ECO:0000313" key="1">
    <source>
        <dbReference type="EMBL" id="KAF1946697.1"/>
    </source>
</evidence>
<organism evidence="1 2">
    <name type="scientific">Clathrospora elynae</name>
    <dbReference type="NCBI Taxonomy" id="706981"/>
    <lineage>
        <taxon>Eukaryota</taxon>
        <taxon>Fungi</taxon>
        <taxon>Dikarya</taxon>
        <taxon>Ascomycota</taxon>
        <taxon>Pezizomycotina</taxon>
        <taxon>Dothideomycetes</taxon>
        <taxon>Pleosporomycetidae</taxon>
        <taxon>Pleosporales</taxon>
        <taxon>Diademaceae</taxon>
        <taxon>Clathrospora</taxon>
    </lineage>
</organism>
<accession>A0A6A5TCR9</accession>
<protein>
    <submittedName>
        <fullName evidence="1">Uncharacterized protein</fullName>
    </submittedName>
</protein>
<keyword evidence="2" id="KW-1185">Reference proteome</keyword>
<proteinExistence type="predicted"/>
<dbReference type="AlphaFoldDB" id="A0A6A5TCR9"/>